<accession>A0AAU7PV65</accession>
<dbReference type="EMBL" id="CP157940">
    <property type="protein sequence ID" value="XBS55902.1"/>
    <property type="molecule type" value="Genomic_DNA"/>
</dbReference>
<evidence type="ECO:0000313" key="1">
    <source>
        <dbReference type="EMBL" id="XBS55902.1"/>
    </source>
</evidence>
<organism evidence="1">
    <name type="scientific">Lacrimispora sp. BS-2</name>
    <dbReference type="NCBI Taxonomy" id="3151850"/>
    <lineage>
        <taxon>Bacteria</taxon>
        <taxon>Bacillati</taxon>
        <taxon>Bacillota</taxon>
        <taxon>Clostridia</taxon>
        <taxon>Lachnospirales</taxon>
        <taxon>Lachnospiraceae</taxon>
        <taxon>Lacrimispora</taxon>
    </lineage>
</organism>
<name>A0AAU7PV65_9FIRM</name>
<protein>
    <recommendedName>
        <fullName evidence="2">Mor transcription activator domain-containing protein</fullName>
    </recommendedName>
</protein>
<gene>
    <name evidence="1" type="ORF">ABFV83_08990</name>
</gene>
<evidence type="ECO:0008006" key="2">
    <source>
        <dbReference type="Google" id="ProtNLM"/>
    </source>
</evidence>
<sequence>MEKYMNKPVNCVFTNEDIIKEYQRFNDIKRVASAFCLDNKTVRQILRKEGEI</sequence>
<reference evidence="1" key="1">
    <citation type="submission" date="2024-06" db="EMBL/GenBank/DDBJ databases">
        <title>Lacrimispora cavernae sp. nov., a novel anaerobe isolated from bat guano pile inside a cave.</title>
        <authorList>
            <person name="Miller S.L."/>
            <person name="Lu N."/>
            <person name="King J."/>
            <person name="Sankaranarayanan K."/>
            <person name="Lawson P.A."/>
        </authorList>
    </citation>
    <scope>NUCLEOTIDE SEQUENCE</scope>
    <source>
        <strain evidence="1">BS-2</strain>
    </source>
</reference>
<proteinExistence type="predicted"/>
<dbReference type="AlphaFoldDB" id="A0AAU7PV65"/>
<dbReference type="RefSeq" id="WP_349948547.1">
    <property type="nucleotide sequence ID" value="NZ_CP157940.1"/>
</dbReference>